<evidence type="ECO:0000313" key="2">
    <source>
        <dbReference type="Proteomes" id="UP000308768"/>
    </source>
</evidence>
<evidence type="ECO:0000313" key="1">
    <source>
        <dbReference type="EMBL" id="TKA53270.1"/>
    </source>
</evidence>
<accession>A0A4U0VUF2</accession>
<dbReference type="OrthoDB" id="4149149at2759"/>
<name>A0A4U0VUF2_9PEZI</name>
<proteinExistence type="predicted"/>
<reference evidence="1 2" key="1">
    <citation type="submission" date="2017-03" db="EMBL/GenBank/DDBJ databases">
        <title>Genomes of endolithic fungi from Antarctica.</title>
        <authorList>
            <person name="Coleine C."/>
            <person name="Masonjones S."/>
            <person name="Stajich J.E."/>
        </authorList>
    </citation>
    <scope>NUCLEOTIDE SEQUENCE [LARGE SCALE GENOMIC DNA]</scope>
    <source>
        <strain evidence="1 2">CCFEE 5187</strain>
    </source>
</reference>
<organism evidence="1 2">
    <name type="scientific">Cryomyces minteri</name>
    <dbReference type="NCBI Taxonomy" id="331657"/>
    <lineage>
        <taxon>Eukaryota</taxon>
        <taxon>Fungi</taxon>
        <taxon>Dikarya</taxon>
        <taxon>Ascomycota</taxon>
        <taxon>Pezizomycotina</taxon>
        <taxon>Dothideomycetes</taxon>
        <taxon>Dothideomycetes incertae sedis</taxon>
        <taxon>Cryomyces</taxon>
    </lineage>
</organism>
<protein>
    <submittedName>
        <fullName evidence="1">Uncharacterized protein</fullName>
    </submittedName>
</protein>
<dbReference type="AlphaFoldDB" id="A0A4U0VUF2"/>
<dbReference type="Proteomes" id="UP000308768">
    <property type="component" value="Unassembled WGS sequence"/>
</dbReference>
<gene>
    <name evidence="1" type="ORF">B0A49_11099</name>
</gene>
<keyword evidence="2" id="KW-1185">Reference proteome</keyword>
<comment type="caution">
    <text evidence="1">The sequence shown here is derived from an EMBL/GenBank/DDBJ whole genome shotgun (WGS) entry which is preliminary data.</text>
</comment>
<sequence length="354" mass="39366">MDTGTADPGTQLDVDVMILDYLLYNATKALLAERNAQRQSIVLPDHARAELPMNMVDSFLPLFRSNHPTFAAPPPLQFRLRLLKVTALFTRRLTACTSTPPAPTLRELRRRNEERARTWQTHSQRPHTEPAGQFTSELPIPSEALHRNRRNVLWQLGLGGSSDAATTDFYGTPASQSLLDILPAFMGLSAALARAVSDWNITPRWMALAAESMLQAALEQYLVYGASGTAPLDEAFAWGLNRGVTEEADDEEQLVNMMFQDEEDPEREVEGWKEVREEYRQALIPPVTTPLPAHLDTLAPHHPLANYEDSVLAFLHALLASQPAPLMTQLEAGRVEGLTRQETEALKARVGFVG</sequence>
<dbReference type="EMBL" id="NAJN01002395">
    <property type="protein sequence ID" value="TKA53270.1"/>
    <property type="molecule type" value="Genomic_DNA"/>
</dbReference>